<dbReference type="Gene3D" id="3.90.550.10">
    <property type="entry name" value="Spore Coat Polysaccharide Biosynthesis Protein SpsA, Chain A"/>
    <property type="match status" value="1"/>
</dbReference>
<dbReference type="PANTHER" id="PTHR36851:SF1">
    <property type="entry name" value="GLYCO_TRANS_2-LIKE DOMAIN-CONTAINING PROTEIN"/>
    <property type="match status" value="1"/>
</dbReference>
<feature type="transmembrane region" description="Helical" evidence="1">
    <location>
        <begin position="47"/>
        <end position="71"/>
    </location>
</feature>
<keyword evidence="1" id="KW-1133">Transmembrane helix</keyword>
<gene>
    <name evidence="2" type="ORF">AB1Y20_000501</name>
</gene>
<name>A0AB34K8B6_PRYPA</name>
<dbReference type="Proteomes" id="UP001515480">
    <property type="component" value="Unassembled WGS sequence"/>
</dbReference>
<feature type="transmembrane region" description="Helical" evidence="1">
    <location>
        <begin position="418"/>
        <end position="439"/>
    </location>
</feature>
<keyword evidence="1" id="KW-0472">Membrane</keyword>
<dbReference type="AlphaFoldDB" id="A0AB34K8B6"/>
<reference evidence="2 3" key="1">
    <citation type="journal article" date="2024" name="Science">
        <title>Giant polyketide synthase enzymes in the biosynthesis of giant marine polyether toxins.</title>
        <authorList>
            <person name="Fallon T.R."/>
            <person name="Shende V.V."/>
            <person name="Wierzbicki I.H."/>
            <person name="Pendleton A.L."/>
            <person name="Watervoot N.F."/>
            <person name="Auber R.P."/>
            <person name="Gonzalez D.J."/>
            <person name="Wisecaver J.H."/>
            <person name="Moore B.S."/>
        </authorList>
    </citation>
    <scope>NUCLEOTIDE SEQUENCE [LARGE SCALE GENOMIC DNA]</scope>
    <source>
        <strain evidence="2 3">12B1</strain>
    </source>
</reference>
<evidence type="ECO:0000313" key="2">
    <source>
        <dbReference type="EMBL" id="KAL1529557.1"/>
    </source>
</evidence>
<organism evidence="2 3">
    <name type="scientific">Prymnesium parvum</name>
    <name type="common">Toxic golden alga</name>
    <dbReference type="NCBI Taxonomy" id="97485"/>
    <lineage>
        <taxon>Eukaryota</taxon>
        <taxon>Haptista</taxon>
        <taxon>Haptophyta</taxon>
        <taxon>Prymnesiophyceae</taxon>
        <taxon>Prymnesiales</taxon>
        <taxon>Prymnesiaceae</taxon>
        <taxon>Prymnesium</taxon>
    </lineage>
</organism>
<proteinExistence type="predicted"/>
<keyword evidence="1" id="KW-0812">Transmembrane</keyword>
<feature type="transmembrane region" description="Helical" evidence="1">
    <location>
        <begin position="21"/>
        <end position="41"/>
    </location>
</feature>
<dbReference type="InterPro" id="IPR029044">
    <property type="entry name" value="Nucleotide-diphossugar_trans"/>
</dbReference>
<comment type="caution">
    <text evidence="2">The sequence shown here is derived from an EMBL/GenBank/DDBJ whole genome shotgun (WGS) entry which is preliminary data.</text>
</comment>
<evidence type="ECO:0000256" key="1">
    <source>
        <dbReference type="SAM" id="Phobius"/>
    </source>
</evidence>
<dbReference type="PANTHER" id="PTHR36851">
    <property type="entry name" value="UNNAMED PRODUCT"/>
    <property type="match status" value="1"/>
</dbReference>
<feature type="transmembrane region" description="Helical" evidence="1">
    <location>
        <begin position="383"/>
        <end position="406"/>
    </location>
</feature>
<accession>A0AB34K8B6</accession>
<protein>
    <recommendedName>
        <fullName evidence="4">Glycosyltransferase 2-like domain-containing protein</fullName>
    </recommendedName>
</protein>
<dbReference type="SUPFAM" id="SSF53448">
    <property type="entry name" value="Nucleotide-diphospho-sugar transferases"/>
    <property type="match status" value="1"/>
</dbReference>
<dbReference type="EMBL" id="JBGBPQ010000001">
    <property type="protein sequence ID" value="KAL1529557.1"/>
    <property type="molecule type" value="Genomic_DNA"/>
</dbReference>
<feature type="transmembrane region" description="Helical" evidence="1">
    <location>
        <begin position="459"/>
        <end position="480"/>
    </location>
</feature>
<evidence type="ECO:0000313" key="3">
    <source>
        <dbReference type="Proteomes" id="UP001515480"/>
    </source>
</evidence>
<keyword evidence="3" id="KW-1185">Reference proteome</keyword>
<evidence type="ECO:0008006" key="4">
    <source>
        <dbReference type="Google" id="ProtNLM"/>
    </source>
</evidence>
<sequence length="588" mass="65102">MGTPVRPDEGAFGNTHCRFNIAFAAFVLVFSAIPLWLPPLAPNASGWVTAAIFAAIGLAWLLIAACAIFNFRQLMRMPVMRPDALPAARGRRFRHIVMIPCYKDPVELLFDCLCSLLAQENPSHLVVVIAFEARTPELEQKQAAVRAHFEGRFGRLICNVHTLDPSREIPGKCSNTNSALRAAHQILFSDGKGEAYAHTVTTCDTDSLFHPSYFSVLEACYNEENPRLGQPPAMLVWQPALFYNWHLHRRPVFTRVTGVVRAMRMLGGLIPFGLNPMSIFSYPLELGASTGFINPRYSVEDIIFQVRAICQTSAAVPLRLLPVPVISGPTMGSSYAEDFYEWQLQLRRWAMGSAEAAHYFIIHWRGTPLLGGLRWFLCFTAYYAILLCSSAPFCIIASLPFPWATFPHVQVAQWQVSLQYAGLFALACQYAAFTAAFAMDRLAVRLLTVDDHVHPLRNLVHLALALVVLIGYGLFAFYAVMRFVVRGKRDAGHVMAAKVGFAAANTNRLSEAVLQEHEAQKPVGELPLLRTSFSVRSSAHSAPLPVDGSGTALALVGDTRPAYELPDLFRFGAFEFNPKPQPFMGSDV</sequence>